<dbReference type="Pfam" id="PF02338">
    <property type="entry name" value="OTU"/>
    <property type="match status" value="1"/>
</dbReference>
<proteinExistence type="inferred from homology"/>
<evidence type="ECO:0000313" key="3">
    <source>
        <dbReference type="EMBL" id="KAK9733625.1"/>
    </source>
</evidence>
<dbReference type="GO" id="GO:0016579">
    <property type="term" value="P:protein deubiquitination"/>
    <property type="evidence" value="ECO:0007669"/>
    <property type="project" value="TreeGrafter"/>
</dbReference>
<sequence length="153" mass="17457">MEQRIKEEQSNTINDRVIESEKLEKKFEPLGLTISEIKSDGHCLYRAAEDQLAHMSQVEEESDDSLMERFEKYCKEVESTAAWGGQLEIWALTHCLRKHIMIFSGSFPDVEMGKEYKADDGGLASKSSILLSYHRHAFGLGEHYNSVVQNSVK</sequence>
<dbReference type="PROSITE" id="PS50802">
    <property type="entry name" value="OTU"/>
    <property type="match status" value="1"/>
</dbReference>
<dbReference type="PANTHER" id="PTHR12419">
    <property type="entry name" value="OTU DOMAIN CONTAINING PROTEIN"/>
    <property type="match status" value="1"/>
</dbReference>
<name>A0AAW1LK18_SAPOF</name>
<dbReference type="PANTHER" id="PTHR12419:SF10">
    <property type="entry name" value="DEUBIQUITINASE OTUD6B"/>
    <property type="match status" value="1"/>
</dbReference>
<dbReference type="InterPro" id="IPR050704">
    <property type="entry name" value="Peptidase_C85-like"/>
</dbReference>
<protein>
    <recommendedName>
        <fullName evidence="2">OTU domain-containing protein</fullName>
    </recommendedName>
</protein>
<dbReference type="AlphaFoldDB" id="A0AAW1LK18"/>
<organism evidence="3 4">
    <name type="scientific">Saponaria officinalis</name>
    <name type="common">Common soapwort</name>
    <name type="synonym">Lychnis saponaria</name>
    <dbReference type="NCBI Taxonomy" id="3572"/>
    <lineage>
        <taxon>Eukaryota</taxon>
        <taxon>Viridiplantae</taxon>
        <taxon>Streptophyta</taxon>
        <taxon>Embryophyta</taxon>
        <taxon>Tracheophyta</taxon>
        <taxon>Spermatophyta</taxon>
        <taxon>Magnoliopsida</taxon>
        <taxon>eudicotyledons</taxon>
        <taxon>Gunneridae</taxon>
        <taxon>Pentapetalae</taxon>
        <taxon>Caryophyllales</taxon>
        <taxon>Caryophyllaceae</taxon>
        <taxon>Caryophylleae</taxon>
        <taxon>Saponaria</taxon>
    </lineage>
</organism>
<dbReference type="SUPFAM" id="SSF54001">
    <property type="entry name" value="Cysteine proteinases"/>
    <property type="match status" value="1"/>
</dbReference>
<dbReference type="Proteomes" id="UP001443914">
    <property type="component" value="Unassembled WGS sequence"/>
</dbReference>
<evidence type="ECO:0000259" key="2">
    <source>
        <dbReference type="PROSITE" id="PS50802"/>
    </source>
</evidence>
<dbReference type="InterPro" id="IPR038765">
    <property type="entry name" value="Papain-like_cys_pep_sf"/>
</dbReference>
<dbReference type="EMBL" id="JBDFQZ010000004">
    <property type="protein sequence ID" value="KAK9733625.1"/>
    <property type="molecule type" value="Genomic_DNA"/>
</dbReference>
<feature type="domain" description="OTU" evidence="2">
    <location>
        <begin position="32"/>
        <end position="150"/>
    </location>
</feature>
<accession>A0AAW1LK18</accession>
<dbReference type="GO" id="GO:0004843">
    <property type="term" value="F:cysteine-type deubiquitinase activity"/>
    <property type="evidence" value="ECO:0007669"/>
    <property type="project" value="TreeGrafter"/>
</dbReference>
<evidence type="ECO:0000313" key="4">
    <source>
        <dbReference type="Proteomes" id="UP001443914"/>
    </source>
</evidence>
<comment type="caution">
    <text evidence="3">The sequence shown here is derived from an EMBL/GenBank/DDBJ whole genome shotgun (WGS) entry which is preliminary data.</text>
</comment>
<dbReference type="InterPro" id="IPR003323">
    <property type="entry name" value="OTU_dom"/>
</dbReference>
<dbReference type="Gene3D" id="3.90.70.80">
    <property type="match status" value="1"/>
</dbReference>
<evidence type="ECO:0000256" key="1">
    <source>
        <dbReference type="ARBA" id="ARBA00010407"/>
    </source>
</evidence>
<comment type="similarity">
    <text evidence="1">Belongs to the peptidase C85 family.</text>
</comment>
<gene>
    <name evidence="3" type="ORF">RND81_04G079900</name>
</gene>
<reference evidence="3" key="1">
    <citation type="submission" date="2024-03" db="EMBL/GenBank/DDBJ databases">
        <title>WGS assembly of Saponaria officinalis var. Norfolk2.</title>
        <authorList>
            <person name="Jenkins J."/>
            <person name="Shu S."/>
            <person name="Grimwood J."/>
            <person name="Barry K."/>
            <person name="Goodstein D."/>
            <person name="Schmutz J."/>
            <person name="Leebens-Mack J."/>
            <person name="Osbourn A."/>
        </authorList>
    </citation>
    <scope>NUCLEOTIDE SEQUENCE [LARGE SCALE GENOMIC DNA]</scope>
    <source>
        <strain evidence="3">JIC</strain>
    </source>
</reference>
<keyword evidence="4" id="KW-1185">Reference proteome</keyword>